<dbReference type="EMBL" id="CM007906">
    <property type="protein sequence ID" value="OTF87065.1"/>
    <property type="molecule type" value="Genomic_DNA"/>
</dbReference>
<dbReference type="EMBL" id="MNCJ02000332">
    <property type="protein sequence ID" value="KAF5756209.1"/>
    <property type="molecule type" value="Genomic_DNA"/>
</dbReference>
<dbReference type="InParanoid" id="A0A251RRN9"/>
<reference evidence="2" key="2">
    <citation type="submission" date="2017-02" db="EMBL/GenBank/DDBJ databases">
        <title>Sunflower complete genome.</title>
        <authorList>
            <person name="Langlade N."/>
            <person name="Munos S."/>
        </authorList>
    </citation>
    <scope>NUCLEOTIDE SEQUENCE [LARGE SCALE GENOMIC DNA]</scope>
    <source>
        <tissue evidence="2">Leaves</tissue>
    </source>
</reference>
<sequence>MMFDDGEVRDGVVFDNNYGVASDGHHGGWWLWWFRSVTSDPPAWDRVGLGATRKMVGLFMGLC</sequence>
<accession>A0A251RRN9</accession>
<name>A0A251RRN9_HELAN</name>
<evidence type="ECO:0000313" key="3">
    <source>
        <dbReference type="Proteomes" id="UP000215914"/>
    </source>
</evidence>
<evidence type="ECO:0000313" key="1">
    <source>
        <dbReference type="EMBL" id="KAF5756209.1"/>
    </source>
</evidence>
<dbReference type="Gramene" id="mRNA:HanXRQr2_Chr17g0811931">
    <property type="protein sequence ID" value="CDS:HanXRQr2_Chr17g0811931.1"/>
    <property type="gene ID" value="HanXRQr2_Chr17g0811931"/>
</dbReference>
<reference evidence="1 3" key="1">
    <citation type="journal article" date="2017" name="Nature">
        <title>The sunflower genome provides insights into oil metabolism, flowering and Asterid evolution.</title>
        <authorList>
            <person name="Badouin H."/>
            <person name="Gouzy J."/>
            <person name="Grassa C.J."/>
            <person name="Murat F."/>
            <person name="Staton S.E."/>
            <person name="Cottret L."/>
            <person name="Lelandais-Briere C."/>
            <person name="Owens G.L."/>
            <person name="Carrere S."/>
            <person name="Mayjonade B."/>
            <person name="Legrand L."/>
            <person name="Gill N."/>
            <person name="Kane N.C."/>
            <person name="Bowers J.E."/>
            <person name="Hubner S."/>
            <person name="Bellec A."/>
            <person name="Berard A."/>
            <person name="Berges H."/>
            <person name="Blanchet N."/>
            <person name="Boniface M.C."/>
            <person name="Brunel D."/>
            <person name="Catrice O."/>
            <person name="Chaidir N."/>
            <person name="Claudel C."/>
            <person name="Donnadieu C."/>
            <person name="Faraut T."/>
            <person name="Fievet G."/>
            <person name="Helmstetter N."/>
            <person name="King M."/>
            <person name="Knapp S.J."/>
            <person name="Lai Z."/>
            <person name="Le Paslier M.C."/>
            <person name="Lippi Y."/>
            <person name="Lorenzon L."/>
            <person name="Mandel J.R."/>
            <person name="Marage G."/>
            <person name="Marchand G."/>
            <person name="Marquand E."/>
            <person name="Bret-Mestries E."/>
            <person name="Morien E."/>
            <person name="Nambeesan S."/>
            <person name="Nguyen T."/>
            <person name="Pegot-Espagnet P."/>
            <person name="Pouilly N."/>
            <person name="Raftis F."/>
            <person name="Sallet E."/>
            <person name="Schiex T."/>
            <person name="Thomas J."/>
            <person name="Vandecasteele C."/>
            <person name="Vares D."/>
            <person name="Vear F."/>
            <person name="Vautrin S."/>
            <person name="Crespi M."/>
            <person name="Mangin B."/>
            <person name="Burke J.M."/>
            <person name="Salse J."/>
            <person name="Munos S."/>
            <person name="Vincourt P."/>
            <person name="Rieseberg L.H."/>
            <person name="Langlade N.B."/>
        </authorList>
    </citation>
    <scope>NUCLEOTIDE SEQUENCE [LARGE SCALE GENOMIC DNA]</scope>
    <source>
        <strain evidence="3">cv. SF193</strain>
        <tissue evidence="1">Leaves</tissue>
    </source>
</reference>
<organism evidence="2 3">
    <name type="scientific">Helianthus annuus</name>
    <name type="common">Common sunflower</name>
    <dbReference type="NCBI Taxonomy" id="4232"/>
    <lineage>
        <taxon>Eukaryota</taxon>
        <taxon>Viridiplantae</taxon>
        <taxon>Streptophyta</taxon>
        <taxon>Embryophyta</taxon>
        <taxon>Tracheophyta</taxon>
        <taxon>Spermatophyta</taxon>
        <taxon>Magnoliopsida</taxon>
        <taxon>eudicotyledons</taxon>
        <taxon>Gunneridae</taxon>
        <taxon>Pentapetalae</taxon>
        <taxon>asterids</taxon>
        <taxon>campanulids</taxon>
        <taxon>Asterales</taxon>
        <taxon>Asteraceae</taxon>
        <taxon>Asteroideae</taxon>
        <taxon>Heliantheae alliance</taxon>
        <taxon>Heliantheae</taxon>
        <taxon>Helianthus</taxon>
    </lineage>
</organism>
<dbReference type="AlphaFoldDB" id="A0A251RRN9"/>
<gene>
    <name evidence="2" type="ORF">HannXRQ_Chr17g0557711</name>
    <name evidence="1" type="ORF">HanXRQr2_Chr17g0811931</name>
</gene>
<protein>
    <submittedName>
        <fullName evidence="2">Uncharacterized protein</fullName>
    </submittedName>
</protein>
<reference evidence="1" key="3">
    <citation type="submission" date="2020-06" db="EMBL/GenBank/DDBJ databases">
        <title>Helianthus annuus Genome sequencing and assembly Release 2.</title>
        <authorList>
            <person name="Gouzy J."/>
            <person name="Langlade N."/>
            <person name="Munos S."/>
        </authorList>
    </citation>
    <scope>NUCLEOTIDE SEQUENCE</scope>
    <source>
        <tissue evidence="1">Leaves</tissue>
    </source>
</reference>
<dbReference type="Proteomes" id="UP000215914">
    <property type="component" value="Chromosome 17"/>
</dbReference>
<keyword evidence="3" id="KW-1185">Reference proteome</keyword>
<evidence type="ECO:0000313" key="2">
    <source>
        <dbReference type="EMBL" id="OTF87065.1"/>
    </source>
</evidence>
<proteinExistence type="predicted"/>